<dbReference type="EMBL" id="MHLO01000018">
    <property type="protein sequence ID" value="OGZ12452.1"/>
    <property type="molecule type" value="Genomic_DNA"/>
</dbReference>
<reference evidence="3 4" key="1">
    <citation type="journal article" date="2016" name="Nat. Commun.">
        <title>Thousands of microbial genomes shed light on interconnected biogeochemical processes in an aquifer system.</title>
        <authorList>
            <person name="Anantharaman K."/>
            <person name="Brown C.T."/>
            <person name="Hug L.A."/>
            <person name="Sharon I."/>
            <person name="Castelle C.J."/>
            <person name="Probst A.J."/>
            <person name="Thomas B.C."/>
            <person name="Singh A."/>
            <person name="Wilkins M.J."/>
            <person name="Karaoz U."/>
            <person name="Brodie E.L."/>
            <person name="Williams K.H."/>
            <person name="Hubbard S.S."/>
            <person name="Banfield J.F."/>
        </authorList>
    </citation>
    <scope>NUCLEOTIDE SEQUENCE [LARGE SCALE GENOMIC DNA]</scope>
</reference>
<keyword evidence="2" id="KW-0472">Membrane</keyword>
<proteinExistence type="predicted"/>
<evidence type="ECO:0000256" key="2">
    <source>
        <dbReference type="SAM" id="Phobius"/>
    </source>
</evidence>
<feature type="transmembrane region" description="Helical" evidence="2">
    <location>
        <begin position="114"/>
        <end position="132"/>
    </location>
</feature>
<evidence type="ECO:0000313" key="3">
    <source>
        <dbReference type="EMBL" id="OGZ12452.1"/>
    </source>
</evidence>
<name>A0A1G2DG88_9BACT</name>
<keyword evidence="2" id="KW-0812">Transmembrane</keyword>
<sequence>MADKKIPARKTRTGKKEKQGYANTEPITDPMEALELLFTRGPDQEVGLTKSLMPYGVLGPLPRGIKPEENRYLPFVEWSWYGGLCNLELLGARDYLISSSVADKLIREEWVEKTSVMFVYTISLLGIAIAAAHRLKKIESAIGGGSVSDPD</sequence>
<gene>
    <name evidence="3" type="ORF">A3C93_04715</name>
</gene>
<feature type="region of interest" description="Disordered" evidence="1">
    <location>
        <begin position="1"/>
        <end position="24"/>
    </location>
</feature>
<dbReference type="AlphaFoldDB" id="A0A1G2DG88"/>
<evidence type="ECO:0000256" key="1">
    <source>
        <dbReference type="SAM" id="MobiDB-lite"/>
    </source>
</evidence>
<protein>
    <submittedName>
        <fullName evidence="3">Uncharacterized protein</fullName>
    </submittedName>
</protein>
<keyword evidence="2" id="KW-1133">Transmembrane helix</keyword>
<dbReference type="STRING" id="1798664.A3C93_04715"/>
<dbReference type="Proteomes" id="UP000178636">
    <property type="component" value="Unassembled WGS sequence"/>
</dbReference>
<evidence type="ECO:0000313" key="4">
    <source>
        <dbReference type="Proteomes" id="UP000178636"/>
    </source>
</evidence>
<comment type="caution">
    <text evidence="3">The sequence shown here is derived from an EMBL/GenBank/DDBJ whole genome shotgun (WGS) entry which is preliminary data.</text>
</comment>
<organism evidence="3 4">
    <name type="scientific">Candidatus Lloydbacteria bacterium RIFCSPHIGHO2_02_FULL_54_17</name>
    <dbReference type="NCBI Taxonomy" id="1798664"/>
    <lineage>
        <taxon>Bacteria</taxon>
        <taxon>Candidatus Lloydiibacteriota</taxon>
    </lineage>
</organism>
<accession>A0A1G2DG88</accession>